<evidence type="ECO:0000313" key="2">
    <source>
        <dbReference type="EMBL" id="QBZ89325.1"/>
    </source>
</evidence>
<dbReference type="OrthoDB" id="5918037at2"/>
<protein>
    <submittedName>
        <fullName evidence="2">DUF2384 domain-containing protein</fullName>
    </submittedName>
</protein>
<organism evidence="2 3">
    <name type="scientific">Pseudomonas viciae</name>
    <dbReference type="NCBI Taxonomy" id="2505979"/>
    <lineage>
        <taxon>Bacteria</taxon>
        <taxon>Pseudomonadati</taxon>
        <taxon>Pseudomonadota</taxon>
        <taxon>Gammaproteobacteria</taxon>
        <taxon>Pseudomonadales</taxon>
        <taxon>Pseudomonadaceae</taxon>
        <taxon>Pseudomonas</taxon>
    </lineage>
</organism>
<evidence type="ECO:0000259" key="1">
    <source>
        <dbReference type="Pfam" id="PF09722"/>
    </source>
</evidence>
<dbReference type="KEGG" id="pvk:EPZ47_11610"/>
<reference evidence="2 3" key="1">
    <citation type="journal article" date="2019" name="Front. Microbiol.">
        <title>In silico and Genetic Analyses of Cyclic Lipopeptide Synthetic Gene Clusters in Pseudomonas sp. 11K1.</title>
        <authorList>
            <person name="Zhao H."/>
            <person name="Liu Y.P."/>
            <person name="Zhang L.Q."/>
        </authorList>
    </citation>
    <scope>NUCLEOTIDE SEQUENCE [LARGE SCALE GENOMIC DNA]</scope>
    <source>
        <strain evidence="2 3">11K1</strain>
    </source>
</reference>
<evidence type="ECO:0000313" key="3">
    <source>
        <dbReference type="Proteomes" id="UP000296468"/>
    </source>
</evidence>
<proteinExistence type="predicted"/>
<accession>A0A4P7PFQ1</accession>
<name>A0A4P7PFQ1_9PSED</name>
<dbReference type="RefSeq" id="WP_135844889.1">
    <property type="nucleotide sequence ID" value="NZ_CP035088.1"/>
</dbReference>
<dbReference type="InterPro" id="IPR024467">
    <property type="entry name" value="Xre/MbcA/ParS-like_toxin-bd"/>
</dbReference>
<gene>
    <name evidence="2" type="ORF">EPZ47_11610</name>
</gene>
<dbReference type="Proteomes" id="UP000296468">
    <property type="component" value="Chromosome"/>
</dbReference>
<sequence length="65" mass="7480">MPETLYVKALEHATDVFGGQRLAEDWLRKPCTYLDDQVPLELIDNPPGFQVVEDYLARIELGVYQ</sequence>
<dbReference type="AlphaFoldDB" id="A0A4P7PFQ1"/>
<feature type="domain" description="Antitoxin Xre/MbcA/ParS-like toxin-binding" evidence="1">
    <location>
        <begin position="12"/>
        <end position="60"/>
    </location>
</feature>
<dbReference type="Pfam" id="PF09722">
    <property type="entry name" value="Xre_MbcA_ParS_C"/>
    <property type="match status" value="1"/>
</dbReference>
<dbReference type="EMBL" id="CP035088">
    <property type="protein sequence ID" value="QBZ89325.1"/>
    <property type="molecule type" value="Genomic_DNA"/>
</dbReference>